<dbReference type="AlphaFoldDB" id="A0A1G9QHI6"/>
<keyword evidence="2" id="KW-1185">Reference proteome</keyword>
<dbReference type="STRING" id="144026.SAMN04488568_10524"/>
<evidence type="ECO:0000313" key="2">
    <source>
        <dbReference type="Proteomes" id="UP000199759"/>
    </source>
</evidence>
<sequence>MVPTFHFTEGTLPLHFFLQRAERLLHIIIAHNDLNDGSLSILLDARATPTSLVCQLRG</sequence>
<name>A0A1G9QHI6_9PROT</name>
<evidence type="ECO:0000313" key="1">
    <source>
        <dbReference type="EMBL" id="SDM10524.1"/>
    </source>
</evidence>
<reference evidence="1 2" key="1">
    <citation type="submission" date="2016-10" db="EMBL/GenBank/DDBJ databases">
        <authorList>
            <person name="de Groot N.N."/>
        </authorList>
    </citation>
    <scope>NUCLEOTIDE SEQUENCE [LARGE SCALE GENOMIC DNA]</scope>
    <source>
        <strain evidence="1 2">DSM 16077</strain>
    </source>
</reference>
<dbReference type="EMBL" id="FNHG01000005">
    <property type="protein sequence ID" value="SDM10524.1"/>
    <property type="molecule type" value="Genomic_DNA"/>
</dbReference>
<dbReference type="Proteomes" id="UP000199759">
    <property type="component" value="Unassembled WGS sequence"/>
</dbReference>
<protein>
    <submittedName>
        <fullName evidence="1">Uncharacterized protein</fullName>
    </submittedName>
</protein>
<gene>
    <name evidence="1" type="ORF">SAMN04488568_10524</name>
</gene>
<proteinExistence type="predicted"/>
<organism evidence="1 2">
    <name type="scientific">Maricaulis salignorans</name>
    <dbReference type="NCBI Taxonomy" id="144026"/>
    <lineage>
        <taxon>Bacteria</taxon>
        <taxon>Pseudomonadati</taxon>
        <taxon>Pseudomonadota</taxon>
        <taxon>Alphaproteobacteria</taxon>
        <taxon>Maricaulales</taxon>
        <taxon>Maricaulaceae</taxon>
        <taxon>Maricaulis</taxon>
    </lineage>
</organism>
<accession>A0A1G9QHI6</accession>